<dbReference type="EMBL" id="ML977137">
    <property type="protein sequence ID" value="KAF1992209.1"/>
    <property type="molecule type" value="Genomic_DNA"/>
</dbReference>
<evidence type="ECO:0000313" key="3">
    <source>
        <dbReference type="EMBL" id="KAF1992209.1"/>
    </source>
</evidence>
<sequence>MDSTKPTLAFFGATGGCTAVVLAHALKAGYTCSALARTPSKLTNLLETAHTIPTALIASNLTIIQGDAKDVAACKRALSARGPIASTICVGIGGTPKLQASLTTPISLTDPHICENVMRSILGALGELRAEGVSTADGRKPLIVNISTTGVSDLKNDVPGPMYHFYHYALSVPHKDKKATEAMLFDAGDVRKAGPDAALCDFLIVRPTLLADGPAKGLQKVRVGWEIPPGSSAQGQGAPGPAVGYLVHRADVGGWIFENGVKNGGEWAGKCVSLTY</sequence>
<organism evidence="3 4">
    <name type="scientific">Aulographum hederae CBS 113979</name>
    <dbReference type="NCBI Taxonomy" id="1176131"/>
    <lineage>
        <taxon>Eukaryota</taxon>
        <taxon>Fungi</taxon>
        <taxon>Dikarya</taxon>
        <taxon>Ascomycota</taxon>
        <taxon>Pezizomycotina</taxon>
        <taxon>Dothideomycetes</taxon>
        <taxon>Pleosporomycetidae</taxon>
        <taxon>Aulographales</taxon>
        <taxon>Aulographaceae</taxon>
    </lineage>
</organism>
<dbReference type="OrthoDB" id="63935at2759"/>
<evidence type="ECO:0000259" key="2">
    <source>
        <dbReference type="Pfam" id="PF13460"/>
    </source>
</evidence>
<dbReference type="PANTHER" id="PTHR43355:SF2">
    <property type="entry name" value="FLAVIN REDUCTASE (NADPH)"/>
    <property type="match status" value="1"/>
</dbReference>
<dbReference type="InterPro" id="IPR016040">
    <property type="entry name" value="NAD(P)-bd_dom"/>
</dbReference>
<dbReference type="Proteomes" id="UP000800041">
    <property type="component" value="Unassembled WGS sequence"/>
</dbReference>
<gene>
    <name evidence="3" type="ORF">K402DRAFT_366245</name>
</gene>
<dbReference type="InterPro" id="IPR036291">
    <property type="entry name" value="NAD(P)-bd_dom_sf"/>
</dbReference>
<comment type="similarity">
    <text evidence="1">Belongs to the avfA family.</text>
</comment>
<dbReference type="Gene3D" id="3.40.50.720">
    <property type="entry name" value="NAD(P)-binding Rossmann-like Domain"/>
    <property type="match status" value="1"/>
</dbReference>
<dbReference type="GO" id="GO:0004074">
    <property type="term" value="F:biliverdin reductase [NAD(P)H] activity"/>
    <property type="evidence" value="ECO:0007669"/>
    <property type="project" value="TreeGrafter"/>
</dbReference>
<evidence type="ECO:0000256" key="1">
    <source>
        <dbReference type="ARBA" id="ARBA00038376"/>
    </source>
</evidence>
<dbReference type="PANTHER" id="PTHR43355">
    <property type="entry name" value="FLAVIN REDUCTASE (NADPH)"/>
    <property type="match status" value="1"/>
</dbReference>
<dbReference type="AlphaFoldDB" id="A0A6G1HGQ4"/>
<name>A0A6G1HGQ4_9PEZI</name>
<dbReference type="GO" id="GO:0042602">
    <property type="term" value="F:riboflavin reductase (NADPH) activity"/>
    <property type="evidence" value="ECO:0007669"/>
    <property type="project" value="TreeGrafter"/>
</dbReference>
<keyword evidence="4" id="KW-1185">Reference proteome</keyword>
<proteinExistence type="inferred from homology"/>
<protein>
    <recommendedName>
        <fullName evidence="2">NAD(P)-binding domain-containing protein</fullName>
    </recommendedName>
</protein>
<accession>A0A6G1HGQ4</accession>
<dbReference type="PROSITE" id="PS51257">
    <property type="entry name" value="PROKAR_LIPOPROTEIN"/>
    <property type="match status" value="1"/>
</dbReference>
<evidence type="ECO:0000313" key="4">
    <source>
        <dbReference type="Proteomes" id="UP000800041"/>
    </source>
</evidence>
<dbReference type="Pfam" id="PF13460">
    <property type="entry name" value="NAD_binding_10"/>
    <property type="match status" value="1"/>
</dbReference>
<dbReference type="InterPro" id="IPR051606">
    <property type="entry name" value="Polyketide_Oxido-like"/>
</dbReference>
<reference evidence="3" key="1">
    <citation type="journal article" date="2020" name="Stud. Mycol.">
        <title>101 Dothideomycetes genomes: a test case for predicting lifestyles and emergence of pathogens.</title>
        <authorList>
            <person name="Haridas S."/>
            <person name="Albert R."/>
            <person name="Binder M."/>
            <person name="Bloem J."/>
            <person name="Labutti K."/>
            <person name="Salamov A."/>
            <person name="Andreopoulos B."/>
            <person name="Baker S."/>
            <person name="Barry K."/>
            <person name="Bills G."/>
            <person name="Bluhm B."/>
            <person name="Cannon C."/>
            <person name="Castanera R."/>
            <person name="Culley D."/>
            <person name="Daum C."/>
            <person name="Ezra D."/>
            <person name="Gonzalez J."/>
            <person name="Henrissat B."/>
            <person name="Kuo A."/>
            <person name="Liang C."/>
            <person name="Lipzen A."/>
            <person name="Lutzoni F."/>
            <person name="Magnuson J."/>
            <person name="Mondo S."/>
            <person name="Nolan M."/>
            <person name="Ohm R."/>
            <person name="Pangilinan J."/>
            <person name="Park H.-J."/>
            <person name="Ramirez L."/>
            <person name="Alfaro M."/>
            <person name="Sun H."/>
            <person name="Tritt A."/>
            <person name="Yoshinaga Y."/>
            <person name="Zwiers L.-H."/>
            <person name="Turgeon B."/>
            <person name="Goodwin S."/>
            <person name="Spatafora J."/>
            <person name="Crous P."/>
            <person name="Grigoriev I."/>
        </authorList>
    </citation>
    <scope>NUCLEOTIDE SEQUENCE</scope>
    <source>
        <strain evidence="3">CBS 113979</strain>
    </source>
</reference>
<feature type="domain" description="NAD(P)-binding" evidence="2">
    <location>
        <begin position="12"/>
        <end position="222"/>
    </location>
</feature>
<dbReference type="SUPFAM" id="SSF51735">
    <property type="entry name" value="NAD(P)-binding Rossmann-fold domains"/>
    <property type="match status" value="1"/>
</dbReference>